<dbReference type="AlphaFoldDB" id="A0A023BB53"/>
<evidence type="ECO:0000313" key="2">
    <source>
        <dbReference type="EMBL" id="EZG78821.1"/>
    </source>
</evidence>
<evidence type="ECO:0008006" key="4">
    <source>
        <dbReference type="Google" id="ProtNLM"/>
    </source>
</evidence>
<dbReference type="RefSeq" id="XP_011129188.1">
    <property type="nucleotide sequence ID" value="XM_011130886.1"/>
</dbReference>
<dbReference type="GeneID" id="22911308"/>
<accession>A0A023BB53</accession>
<organism evidence="2 3">
    <name type="scientific">Gregarina niphandrodes</name>
    <name type="common">Septate eugregarine</name>
    <dbReference type="NCBI Taxonomy" id="110365"/>
    <lineage>
        <taxon>Eukaryota</taxon>
        <taxon>Sar</taxon>
        <taxon>Alveolata</taxon>
        <taxon>Apicomplexa</taxon>
        <taxon>Conoidasida</taxon>
        <taxon>Gregarinasina</taxon>
        <taxon>Eugregarinorida</taxon>
        <taxon>Gregarinidae</taxon>
        <taxon>Gregarina</taxon>
    </lineage>
</organism>
<sequence>MLPTKASLVWLCAAAQDAMLNFLDCDLCKCSDRFWPNCTMHCQGLDINAPVSLDALDKVLNEIGEECQVWADITLPQTLKAEEWCMSENDERPGYILSTPPSSTDGYNVVRGRMKQEYVIFKGGDLECSKSQVDSYATFHTDISPSPNYCPMADLPANLTLQTLQIDKGSVIIPLTNVGTPVERMNTTEYGFYDSEVDLDSFQPVTLRYFRNGRGEGSCYGDPDSIVFVREFDGFFNGRRYSSFRFHENPGVLKKAVKHAPQMWTGRVGQRPMNNAIWDNEDFRYAPGFDHMAW</sequence>
<reference evidence="2" key="1">
    <citation type="submission" date="2013-12" db="EMBL/GenBank/DDBJ databases">
        <authorList>
            <person name="Omoto C.K."/>
            <person name="Sibley D."/>
            <person name="Venepally P."/>
            <person name="Hadjithomas M."/>
            <person name="Karamycheva S."/>
            <person name="Brunk B."/>
            <person name="Roos D."/>
            <person name="Caler E."/>
            <person name="Lorenzi H."/>
        </authorList>
    </citation>
    <scope>NUCLEOTIDE SEQUENCE</scope>
</reference>
<keyword evidence="3" id="KW-1185">Reference proteome</keyword>
<dbReference type="VEuPathDB" id="CryptoDB:GNI_031990"/>
<gene>
    <name evidence="2" type="ORF">GNI_031990</name>
</gene>
<dbReference type="EMBL" id="AFNH02000243">
    <property type="protein sequence ID" value="EZG78821.1"/>
    <property type="molecule type" value="Genomic_DNA"/>
</dbReference>
<comment type="caution">
    <text evidence="2">The sequence shown here is derived from an EMBL/GenBank/DDBJ whole genome shotgun (WGS) entry which is preliminary data.</text>
</comment>
<name>A0A023BB53_GRENI</name>
<evidence type="ECO:0000313" key="3">
    <source>
        <dbReference type="Proteomes" id="UP000019763"/>
    </source>
</evidence>
<proteinExistence type="predicted"/>
<feature type="chain" id="PRO_5001516814" description="Transmembrane protein" evidence="1">
    <location>
        <begin position="21"/>
        <end position="294"/>
    </location>
</feature>
<feature type="signal peptide" evidence="1">
    <location>
        <begin position="1"/>
        <end position="20"/>
    </location>
</feature>
<evidence type="ECO:0000256" key="1">
    <source>
        <dbReference type="SAM" id="SignalP"/>
    </source>
</evidence>
<dbReference type="Proteomes" id="UP000019763">
    <property type="component" value="Unassembled WGS sequence"/>
</dbReference>
<protein>
    <recommendedName>
        <fullName evidence="4">Transmembrane protein</fullName>
    </recommendedName>
</protein>
<keyword evidence="1" id="KW-0732">Signal</keyword>